<sequence>MILALQNFIHEMIATGEPLAATIDRLYLEVEAPVPMVMEDSLVKVVLRANG</sequence>
<protein>
    <submittedName>
        <fullName evidence="1">Uncharacterized protein</fullName>
    </submittedName>
</protein>
<gene>
    <name evidence="1" type="ORF">FFM53_029390</name>
</gene>
<reference evidence="1 2" key="1">
    <citation type="submission" date="2020-05" db="EMBL/GenBank/DDBJ databases">
        <title>Genome sequences of pea root nodulating Rhizobium spp.</title>
        <authorList>
            <person name="Rahi P."/>
        </authorList>
    </citation>
    <scope>NUCLEOTIDE SEQUENCE [LARGE SCALE GENOMIC DNA]</scope>
    <source>
        <strain evidence="2">JKLM 12A2</strain>
        <plasmid evidence="1 2">pPR12A201</plasmid>
    </source>
</reference>
<proteinExistence type="predicted"/>
<accession>A0ABX6PP85</accession>
<dbReference type="EMBL" id="CP054022">
    <property type="protein sequence ID" value="QKK20491.1"/>
    <property type="molecule type" value="Genomic_DNA"/>
</dbReference>
<keyword evidence="2" id="KW-1185">Reference proteome</keyword>
<keyword evidence="1" id="KW-0614">Plasmid</keyword>
<name>A0ABX6PP85_9HYPH</name>
<evidence type="ECO:0000313" key="2">
    <source>
        <dbReference type="Proteomes" id="UP000305673"/>
    </source>
</evidence>
<evidence type="ECO:0000313" key="1">
    <source>
        <dbReference type="EMBL" id="QKK20491.1"/>
    </source>
</evidence>
<geneLocation type="plasmid" evidence="1 2">
    <name>pPR12A201</name>
</geneLocation>
<dbReference type="Proteomes" id="UP000305673">
    <property type="component" value="Plasmid pPR12A201"/>
</dbReference>
<dbReference type="RefSeq" id="WP_173883680.1">
    <property type="nucleotide sequence ID" value="NZ_CP054022.1"/>
</dbReference>
<organism evidence="1 2">
    <name type="scientific">Rhizobium indicum</name>
    <dbReference type="NCBI Taxonomy" id="2583231"/>
    <lineage>
        <taxon>Bacteria</taxon>
        <taxon>Pseudomonadati</taxon>
        <taxon>Pseudomonadota</taxon>
        <taxon>Alphaproteobacteria</taxon>
        <taxon>Hyphomicrobiales</taxon>
        <taxon>Rhizobiaceae</taxon>
        <taxon>Rhizobium/Agrobacterium group</taxon>
        <taxon>Rhizobium</taxon>
    </lineage>
</organism>